<dbReference type="InterPro" id="IPR003615">
    <property type="entry name" value="HNH_nuc"/>
</dbReference>
<evidence type="ECO:0000313" key="3">
    <source>
        <dbReference type="Proteomes" id="UP001596135"/>
    </source>
</evidence>
<dbReference type="SMART" id="SM00507">
    <property type="entry name" value="HNHc"/>
    <property type="match status" value="1"/>
</dbReference>
<dbReference type="CDD" id="cd00085">
    <property type="entry name" value="HNHc"/>
    <property type="match status" value="1"/>
</dbReference>
<dbReference type="Proteomes" id="UP001596135">
    <property type="component" value="Unassembled WGS sequence"/>
</dbReference>
<comment type="caution">
    <text evidence="2">The sequence shown here is derived from an EMBL/GenBank/DDBJ whole genome shotgun (WGS) entry which is preliminary data.</text>
</comment>
<gene>
    <name evidence="2" type="ORF">ACFPYL_14925</name>
</gene>
<protein>
    <submittedName>
        <fullName evidence="2">DUF222 domain-containing protein</fullName>
    </submittedName>
</protein>
<feature type="domain" description="HNH nuclease" evidence="1">
    <location>
        <begin position="327"/>
        <end position="379"/>
    </location>
</feature>
<proteinExistence type="predicted"/>
<evidence type="ECO:0000259" key="1">
    <source>
        <dbReference type="SMART" id="SM00507"/>
    </source>
</evidence>
<accession>A0ABW1LLR0</accession>
<sequence>MSHPILVAAASVDETLKSVADVNAVFMTAGEKADALRELVRLESRLVELRMRVLSVADDLADEAAAHDAAEWLATRTLVRHEDARADLALATGLDRRWGVLATALRAGEATVAQAQVIARTLDDLPADVPADVLALAEETLVGHAAHHGPRQLARLGRRILDVVAPEIAEEAEARRLAALEAEAHRRTRLHLRRCGDGTTRIGGRLPDAVADRLATYLHAFTNPRRAGADDPAERLPYPRRLGEAFGQLLEAIDPGRLPLHGGDATTVIVTIGLESLRSELGVDATGEISAGEVRRLACTARILPAVLGGASEVLDLGRSRRLYSGPQRKAMLVRDRECRAEGCDIPGTWCEAHHWLPWTFGGRTDLDDGVLLCSHHHHRAHDDRYTADRLPNGDVRFARRT</sequence>
<evidence type="ECO:0000313" key="2">
    <source>
        <dbReference type="EMBL" id="MFC6044381.1"/>
    </source>
</evidence>
<dbReference type="RefSeq" id="WP_379155734.1">
    <property type="nucleotide sequence ID" value="NZ_JBHSRJ010000005.1"/>
</dbReference>
<organism evidence="2 3">
    <name type="scientific">Nocardioides hankookensis</name>
    <dbReference type="NCBI Taxonomy" id="443157"/>
    <lineage>
        <taxon>Bacteria</taxon>
        <taxon>Bacillati</taxon>
        <taxon>Actinomycetota</taxon>
        <taxon>Actinomycetes</taxon>
        <taxon>Propionibacteriales</taxon>
        <taxon>Nocardioidaceae</taxon>
        <taxon>Nocardioides</taxon>
    </lineage>
</organism>
<dbReference type="EMBL" id="JBHSRJ010000005">
    <property type="protein sequence ID" value="MFC6044381.1"/>
    <property type="molecule type" value="Genomic_DNA"/>
</dbReference>
<name>A0ABW1LLR0_9ACTN</name>
<dbReference type="Pfam" id="PF02720">
    <property type="entry name" value="DUF222"/>
    <property type="match status" value="1"/>
</dbReference>
<keyword evidence="3" id="KW-1185">Reference proteome</keyword>
<reference evidence="3" key="1">
    <citation type="journal article" date="2019" name="Int. J. Syst. Evol. Microbiol.">
        <title>The Global Catalogue of Microorganisms (GCM) 10K type strain sequencing project: providing services to taxonomists for standard genome sequencing and annotation.</title>
        <authorList>
            <consortium name="The Broad Institute Genomics Platform"/>
            <consortium name="The Broad Institute Genome Sequencing Center for Infectious Disease"/>
            <person name="Wu L."/>
            <person name="Ma J."/>
        </authorList>
    </citation>
    <scope>NUCLEOTIDE SEQUENCE [LARGE SCALE GENOMIC DNA]</scope>
    <source>
        <strain evidence="3">CCUG 54522</strain>
    </source>
</reference>
<dbReference type="InterPro" id="IPR003870">
    <property type="entry name" value="DUF222"/>
</dbReference>